<reference evidence="15" key="2">
    <citation type="submission" date="2025-08" db="UniProtKB">
        <authorList>
            <consortium name="Ensembl"/>
        </authorList>
    </citation>
    <scope>IDENTIFICATION</scope>
</reference>
<evidence type="ECO:0000256" key="7">
    <source>
        <dbReference type="ARBA" id="ARBA00022989"/>
    </source>
</evidence>
<dbReference type="AlphaFoldDB" id="A0A8C4LS67"/>
<feature type="transmembrane region" description="Helical" evidence="13">
    <location>
        <begin position="294"/>
        <end position="314"/>
    </location>
</feature>
<name>A0A8C4LS67_EQUAS</name>
<dbReference type="CDD" id="cd13949">
    <property type="entry name" value="7tm_V1R_pheromone"/>
    <property type="match status" value="1"/>
</dbReference>
<evidence type="ECO:0000256" key="8">
    <source>
        <dbReference type="ARBA" id="ARBA00023040"/>
    </source>
</evidence>
<keyword evidence="9 13" id="KW-0472">Membrane</keyword>
<evidence type="ECO:0000256" key="6">
    <source>
        <dbReference type="ARBA" id="ARBA00022692"/>
    </source>
</evidence>
<proteinExistence type="inferred from homology"/>
<evidence type="ECO:0000256" key="5">
    <source>
        <dbReference type="ARBA" id="ARBA00022507"/>
    </source>
</evidence>
<evidence type="ECO:0000256" key="10">
    <source>
        <dbReference type="ARBA" id="ARBA00023170"/>
    </source>
</evidence>
<dbReference type="GeneTree" id="ENSGT00960000186612"/>
<feature type="transmembrane region" description="Helical" evidence="13">
    <location>
        <begin position="73"/>
        <end position="91"/>
    </location>
</feature>
<keyword evidence="8 13" id="KW-0297">G-protein coupled receptor</keyword>
<comment type="similarity">
    <text evidence="3 13">Belongs to the G-protein coupled receptor 1 family.</text>
</comment>
<keyword evidence="6 13" id="KW-0812">Transmembrane</keyword>
<evidence type="ECO:0000313" key="15">
    <source>
        <dbReference type="Ensembl" id="ENSEASP00005012191.2"/>
    </source>
</evidence>
<organism evidence="15 16">
    <name type="scientific">Equus asinus</name>
    <name type="common">Donkey</name>
    <name type="synonym">Equus africanus asinus</name>
    <dbReference type="NCBI Taxonomy" id="9793"/>
    <lineage>
        <taxon>Eukaryota</taxon>
        <taxon>Metazoa</taxon>
        <taxon>Chordata</taxon>
        <taxon>Craniata</taxon>
        <taxon>Vertebrata</taxon>
        <taxon>Euteleostomi</taxon>
        <taxon>Mammalia</taxon>
        <taxon>Eutheria</taxon>
        <taxon>Laurasiatheria</taxon>
        <taxon>Perissodactyla</taxon>
        <taxon>Equidae</taxon>
        <taxon>Equus</taxon>
    </lineage>
</organism>
<protein>
    <recommendedName>
        <fullName evidence="13">Vomeronasal type-1 receptor</fullName>
    </recommendedName>
</protein>
<keyword evidence="12 13" id="KW-0807">Transducer</keyword>
<dbReference type="InterPro" id="IPR017452">
    <property type="entry name" value="GPCR_Rhodpsn_7TM"/>
</dbReference>
<feature type="transmembrane region" description="Helical" evidence="13">
    <location>
        <begin position="156"/>
        <end position="177"/>
    </location>
</feature>
<evidence type="ECO:0000256" key="2">
    <source>
        <dbReference type="ARBA" id="ARBA00004651"/>
    </source>
</evidence>
<keyword evidence="7 13" id="KW-1133">Transmembrane helix</keyword>
<evidence type="ECO:0000256" key="3">
    <source>
        <dbReference type="ARBA" id="ARBA00010663"/>
    </source>
</evidence>
<accession>A0A8C4LS67</accession>
<evidence type="ECO:0000256" key="12">
    <source>
        <dbReference type="ARBA" id="ARBA00023224"/>
    </source>
</evidence>
<dbReference type="Gene3D" id="1.20.1070.10">
    <property type="entry name" value="Rhodopsin 7-helix transmembrane proteins"/>
    <property type="match status" value="1"/>
</dbReference>
<evidence type="ECO:0000256" key="4">
    <source>
        <dbReference type="ARBA" id="ARBA00022475"/>
    </source>
</evidence>
<gene>
    <name evidence="15" type="primary">LOC106825273</name>
</gene>
<evidence type="ECO:0000256" key="9">
    <source>
        <dbReference type="ARBA" id="ARBA00023136"/>
    </source>
</evidence>
<dbReference type="FunFam" id="1.20.1070.10:FF:000033">
    <property type="entry name" value="Vomeronasal type-1 receptor"/>
    <property type="match status" value="1"/>
</dbReference>
<reference evidence="15" key="3">
    <citation type="submission" date="2025-09" db="UniProtKB">
        <authorList>
            <consortium name="Ensembl"/>
        </authorList>
    </citation>
    <scope>IDENTIFICATION</scope>
</reference>
<dbReference type="Proteomes" id="UP000694387">
    <property type="component" value="Chromosome 26"/>
</dbReference>
<keyword evidence="5 13" id="KW-0589">Pheromone response</keyword>
<dbReference type="SUPFAM" id="SSF81321">
    <property type="entry name" value="Family A G protein-coupled receptor-like"/>
    <property type="match status" value="1"/>
</dbReference>
<evidence type="ECO:0000256" key="11">
    <source>
        <dbReference type="ARBA" id="ARBA00023180"/>
    </source>
</evidence>
<dbReference type="Pfam" id="PF03402">
    <property type="entry name" value="V1R"/>
    <property type="match status" value="1"/>
</dbReference>
<keyword evidence="4 13" id="KW-1003">Cell membrane</keyword>
<feature type="transmembrane region" description="Helical" evidence="13">
    <location>
        <begin position="111"/>
        <end position="136"/>
    </location>
</feature>
<dbReference type="OrthoDB" id="9606139at2759"/>
<dbReference type="PRINTS" id="PR01534">
    <property type="entry name" value="VOMERONASL1R"/>
</dbReference>
<evidence type="ECO:0000313" key="16">
    <source>
        <dbReference type="Proteomes" id="UP000694387"/>
    </source>
</evidence>
<feature type="transmembrane region" description="Helical" evidence="13">
    <location>
        <begin position="218"/>
        <end position="236"/>
    </location>
</feature>
<dbReference type="PANTHER" id="PTHR24062">
    <property type="entry name" value="VOMERONASAL TYPE-1 RECEPTOR"/>
    <property type="match status" value="1"/>
</dbReference>
<dbReference type="PROSITE" id="PS50262">
    <property type="entry name" value="G_PROTEIN_RECEP_F1_2"/>
    <property type="match status" value="1"/>
</dbReference>
<comment type="subcellular location">
    <subcellularLocation>
        <location evidence="2 13">Cell membrane</location>
        <topology evidence="2 13">Multi-pass membrane protein</topology>
    </subcellularLocation>
</comment>
<dbReference type="GO" id="GO:0005886">
    <property type="term" value="C:plasma membrane"/>
    <property type="evidence" value="ECO:0007669"/>
    <property type="project" value="UniProtKB-SubCell"/>
</dbReference>
<feature type="domain" description="G-protein coupled receptors family 1 profile" evidence="14">
    <location>
        <begin position="50"/>
        <end position="314"/>
    </location>
</feature>
<keyword evidence="16" id="KW-1185">Reference proteome</keyword>
<feature type="transmembrane region" description="Helical" evidence="13">
    <location>
        <begin position="263"/>
        <end position="288"/>
    </location>
</feature>
<comment type="function">
    <text evidence="1">Putative pheromone receptor.</text>
</comment>
<sequence length="341" mass="38883">MIHVDRDSYPLAGFSSSEDKYLSLTTDRKASRELVVGIILSLQTTFGILGNFSLLYHYLFLYFTGSRLRSTDLIVKNLIVANLLVLLFSGIPHTMSSFGWYQVYSDFGCRFFLYFRGVGRGVSISTTCLLSVFQAIMICPRKSRRADLKEKALKCVVPSISLCWVLHMLVNVLYPMFVSSNLGNKNTTNQKSFGYCSAVRHDKTRDSLYAALLSVPDVFSLVLMMWASGSMVFILYRHKQRVKHLHRTNVSSRSSPESRATKTILLLVSTFVYFYTLSSISYVCLALFHNPNWFILKISSIISLCFPTASPFLFMSCDSSLFRLCFAWIRNTKFLNLLRNL</sequence>
<dbReference type="GO" id="GO:0016503">
    <property type="term" value="F:pheromone receptor activity"/>
    <property type="evidence" value="ECO:0007669"/>
    <property type="project" value="InterPro"/>
</dbReference>
<dbReference type="GO" id="GO:0019236">
    <property type="term" value="P:response to pheromone"/>
    <property type="evidence" value="ECO:0007669"/>
    <property type="project" value="UniProtKB-KW"/>
</dbReference>
<feature type="transmembrane region" description="Helical" evidence="13">
    <location>
        <begin position="34"/>
        <end position="61"/>
    </location>
</feature>
<dbReference type="InterPro" id="IPR004072">
    <property type="entry name" value="Vmron_rcpt_1"/>
</dbReference>
<evidence type="ECO:0000256" key="13">
    <source>
        <dbReference type="RuleBase" id="RU364061"/>
    </source>
</evidence>
<reference evidence="15 16" key="1">
    <citation type="journal article" date="2020" name="Nat. Commun.">
        <title>Donkey genomes provide new insights into domestication and selection for coat color.</title>
        <authorList>
            <person name="Wang"/>
            <person name="C."/>
            <person name="Li"/>
            <person name="H."/>
            <person name="Guo"/>
            <person name="Y."/>
            <person name="Huang"/>
            <person name="J."/>
            <person name="Sun"/>
            <person name="Y."/>
            <person name="Min"/>
            <person name="J."/>
            <person name="Wang"/>
            <person name="J."/>
            <person name="Fang"/>
            <person name="X."/>
            <person name="Zhao"/>
            <person name="Z."/>
            <person name="Wang"/>
            <person name="S."/>
            <person name="Zhang"/>
            <person name="Y."/>
            <person name="Liu"/>
            <person name="Q."/>
            <person name="Jiang"/>
            <person name="Q."/>
            <person name="Wang"/>
            <person name="X."/>
            <person name="Guo"/>
            <person name="Y."/>
            <person name="Yang"/>
            <person name="C."/>
            <person name="Wang"/>
            <person name="Y."/>
            <person name="Tian"/>
            <person name="F."/>
            <person name="Zhuang"/>
            <person name="G."/>
            <person name="Fan"/>
            <person name="Y."/>
            <person name="Gao"/>
            <person name="Q."/>
            <person name="Li"/>
            <person name="Y."/>
            <person name="Ju"/>
            <person name="Z."/>
            <person name="Li"/>
            <person name="J."/>
            <person name="Li"/>
            <person name="R."/>
            <person name="Hou"/>
            <person name="M."/>
            <person name="Yang"/>
            <person name="G."/>
            <person name="Liu"/>
            <person name="G."/>
            <person name="Liu"/>
            <person name="W."/>
            <person name="Guo"/>
            <person name="J."/>
            <person name="Pan"/>
            <person name="S."/>
            <person name="Fan"/>
            <person name="G."/>
            <person name="Zhang"/>
            <person name="W."/>
            <person name="Zhang"/>
            <person name="R."/>
            <person name="Yu"/>
            <person name="J."/>
            <person name="Zhang"/>
            <person name="X."/>
            <person name="Yin"/>
            <person name="Q."/>
            <person name="Ji"/>
            <person name="C."/>
            <person name="Jin"/>
            <person name="Y."/>
            <person name="Yue"/>
            <person name="G."/>
            <person name="Liu"/>
            <person name="M."/>
            <person name="Xu"/>
            <person name="J."/>
            <person name="Liu"/>
            <person name="S."/>
            <person name="Jordana"/>
            <person name="J."/>
            <person name="Noce"/>
            <person name="A."/>
            <person name="Amills"/>
            <person name="M."/>
            <person name="Wu"/>
            <person name="D.D."/>
            <person name="Li"/>
            <person name="S."/>
            <person name="Zhou"/>
            <person name="X. and Zhong"/>
            <person name="J."/>
        </authorList>
    </citation>
    <scope>NUCLEOTIDE SEQUENCE [LARGE SCALE GENOMIC DNA]</scope>
</reference>
<keyword evidence="10 13" id="KW-0675">Receptor</keyword>
<keyword evidence="11" id="KW-0325">Glycoprotein</keyword>
<dbReference type="KEGG" id="eai:106825273"/>
<evidence type="ECO:0000259" key="14">
    <source>
        <dbReference type="PROSITE" id="PS50262"/>
    </source>
</evidence>
<evidence type="ECO:0000256" key="1">
    <source>
        <dbReference type="ARBA" id="ARBA00003878"/>
    </source>
</evidence>
<dbReference type="GO" id="GO:0007606">
    <property type="term" value="P:sensory perception of chemical stimulus"/>
    <property type="evidence" value="ECO:0007669"/>
    <property type="project" value="UniProtKB-ARBA"/>
</dbReference>
<dbReference type="Ensembl" id="ENSEAST00005013244.2">
    <property type="protein sequence ID" value="ENSEASP00005012191.2"/>
    <property type="gene ID" value="ENSEASG00005008516.2"/>
</dbReference>